<evidence type="ECO:0000256" key="1">
    <source>
        <dbReference type="SAM" id="MobiDB-lite"/>
    </source>
</evidence>
<dbReference type="Proteomes" id="UP001265746">
    <property type="component" value="Unassembled WGS sequence"/>
</dbReference>
<protein>
    <submittedName>
        <fullName evidence="2">Uncharacterized protein</fullName>
    </submittedName>
</protein>
<proteinExistence type="predicted"/>
<dbReference type="EMBL" id="JAUJFL010000007">
    <property type="protein sequence ID" value="KAK2599558.1"/>
    <property type="molecule type" value="Genomic_DNA"/>
</dbReference>
<organism evidence="2 3">
    <name type="scientific">Phomopsis amygdali</name>
    <name type="common">Fusicoccum amygdali</name>
    <dbReference type="NCBI Taxonomy" id="1214568"/>
    <lineage>
        <taxon>Eukaryota</taxon>
        <taxon>Fungi</taxon>
        <taxon>Dikarya</taxon>
        <taxon>Ascomycota</taxon>
        <taxon>Pezizomycotina</taxon>
        <taxon>Sordariomycetes</taxon>
        <taxon>Sordariomycetidae</taxon>
        <taxon>Diaporthales</taxon>
        <taxon>Diaporthaceae</taxon>
        <taxon>Diaporthe</taxon>
    </lineage>
</organism>
<sequence>MEKFPRAAARSGPLSSSHVRTLPDVALRWRLASAVARLASSQLRFVRIFLQCFSGFGACFARHKSGAAIATLEIQGPVLSSGEDQANAGAKTRIPVDWHRPNNCGLPPEALPDEEQRHCGGQEPSRRRFERHRRTIDQGTRATRLTSDQLGQPPQNLLHIQPRLNARY</sequence>
<feature type="region of interest" description="Disordered" evidence="1">
    <location>
        <begin position="107"/>
        <end position="155"/>
    </location>
</feature>
<feature type="compositionally biased region" description="Basic and acidic residues" evidence="1">
    <location>
        <begin position="114"/>
        <end position="127"/>
    </location>
</feature>
<dbReference type="AlphaFoldDB" id="A0AAD9S835"/>
<gene>
    <name evidence="2" type="ORF">N8I77_011301</name>
</gene>
<feature type="compositionally biased region" description="Polar residues" evidence="1">
    <location>
        <begin position="137"/>
        <end position="155"/>
    </location>
</feature>
<evidence type="ECO:0000313" key="3">
    <source>
        <dbReference type="Proteomes" id="UP001265746"/>
    </source>
</evidence>
<keyword evidence="3" id="KW-1185">Reference proteome</keyword>
<evidence type="ECO:0000313" key="2">
    <source>
        <dbReference type="EMBL" id="KAK2599558.1"/>
    </source>
</evidence>
<name>A0AAD9S835_PHOAM</name>
<accession>A0AAD9S835</accession>
<reference evidence="2" key="1">
    <citation type="submission" date="2023-06" db="EMBL/GenBank/DDBJ databases">
        <authorList>
            <person name="Noh H."/>
        </authorList>
    </citation>
    <scope>NUCLEOTIDE SEQUENCE</scope>
    <source>
        <strain evidence="2">DUCC20226</strain>
    </source>
</reference>
<comment type="caution">
    <text evidence="2">The sequence shown here is derived from an EMBL/GenBank/DDBJ whole genome shotgun (WGS) entry which is preliminary data.</text>
</comment>